<name>A0A3G9G8N4_9CAUL</name>
<evidence type="ECO:0000313" key="2">
    <source>
        <dbReference type="EMBL" id="BBF82291.1"/>
    </source>
</evidence>
<reference evidence="3" key="2">
    <citation type="journal article" date="2017" name="Plant Physiol. Biochem.">
        <title>Differential oxidative and antioxidative response of duckweed Lemna minor toward plant growth promoting/inhibiting bacteria.</title>
        <authorList>
            <person name="Ishizawa H."/>
            <person name="Kuroda M."/>
            <person name="Morikawa M."/>
            <person name="Ike M."/>
        </authorList>
    </citation>
    <scope>NUCLEOTIDE SEQUENCE [LARGE SCALE GENOMIC DNA]</scope>
    <source>
        <strain evidence="3">M6</strain>
    </source>
</reference>
<reference evidence="3" key="1">
    <citation type="journal article" date="2017" name="Biotechnol. Biofuels">
        <title>Evaluation of environmental bacterial communities as a factor affecting the growth of duckweed Lemna minor.</title>
        <authorList>
            <person name="Ishizawa H."/>
            <person name="Kuroda M."/>
            <person name="Morikawa M."/>
            <person name="Ike M."/>
        </authorList>
    </citation>
    <scope>NUCLEOTIDE SEQUENCE [LARGE SCALE GENOMIC DNA]</scope>
    <source>
        <strain evidence="3">M6</strain>
    </source>
</reference>
<evidence type="ECO:0008006" key="4">
    <source>
        <dbReference type="Google" id="ProtNLM"/>
    </source>
</evidence>
<dbReference type="AlphaFoldDB" id="A0A3G9G8N4"/>
<protein>
    <recommendedName>
        <fullName evidence="4">Porin</fullName>
    </recommendedName>
</protein>
<evidence type="ECO:0000256" key="1">
    <source>
        <dbReference type="SAM" id="SignalP"/>
    </source>
</evidence>
<dbReference type="RefSeq" id="WP_126423885.1">
    <property type="nucleotide sequence ID" value="NZ_AP018828.1"/>
</dbReference>
<dbReference type="EMBL" id="AP018828">
    <property type="protein sequence ID" value="BBF82291.1"/>
    <property type="molecule type" value="Genomic_DNA"/>
</dbReference>
<keyword evidence="1" id="KW-0732">Signal</keyword>
<feature type="signal peptide" evidence="1">
    <location>
        <begin position="1"/>
        <end position="22"/>
    </location>
</feature>
<dbReference type="Pfam" id="PF09694">
    <property type="entry name" value="Gcw_chp"/>
    <property type="match status" value="1"/>
</dbReference>
<dbReference type="NCBIfam" id="TIGR02001">
    <property type="entry name" value="gcw_chp"/>
    <property type="match status" value="1"/>
</dbReference>
<dbReference type="SUPFAM" id="SSF56935">
    <property type="entry name" value="Porins"/>
    <property type="match status" value="1"/>
</dbReference>
<sequence length="211" mass="22756">MKKVIIIAAATTALFTAGAASAEGTVSYNVGVTSDYVWRGVTQTDENAAIQGGIDYTNGIFYAGTWASNVDFGGKADYELDLYAGVKPTAGNFTFDIGVLAYLYPQEDDLNFEEVKLGVSHPLGKGTIGAAAYFNTDDNFEDYFEVNAAYPLTDKVSVSGAFGDYGTYNTWNLGGAYAFTSNLSVDLRYHDTDVDTRYSDERVVLSLKAAF</sequence>
<dbReference type="OrthoDB" id="9793561at2"/>
<gene>
    <name evidence="2" type="ORF">EM6_2923</name>
</gene>
<dbReference type="InterPro" id="IPR010239">
    <property type="entry name" value="CHP02001"/>
</dbReference>
<organism evidence="2 3">
    <name type="scientific">Asticcacaulis excentricus</name>
    <dbReference type="NCBI Taxonomy" id="78587"/>
    <lineage>
        <taxon>Bacteria</taxon>
        <taxon>Pseudomonadati</taxon>
        <taxon>Pseudomonadota</taxon>
        <taxon>Alphaproteobacteria</taxon>
        <taxon>Caulobacterales</taxon>
        <taxon>Caulobacteraceae</taxon>
        <taxon>Asticcacaulis</taxon>
    </lineage>
</organism>
<evidence type="ECO:0000313" key="3">
    <source>
        <dbReference type="Proteomes" id="UP000278756"/>
    </source>
</evidence>
<proteinExistence type="predicted"/>
<feature type="chain" id="PRO_5017968234" description="Porin" evidence="1">
    <location>
        <begin position="23"/>
        <end position="211"/>
    </location>
</feature>
<accession>A0A3G9G8N4</accession>
<dbReference type="Proteomes" id="UP000278756">
    <property type="component" value="Chromosome 2"/>
</dbReference>